<dbReference type="AlphaFoldDB" id="A0A1C2I864"/>
<accession>A0A1C2I864</accession>
<reference evidence="1" key="1">
    <citation type="journal article" date="2016" name="Int. J. Mol. Sci.">
        <title>Comparative genomics of the extreme acidophile Acidithiobacillus thiooxidans reveals intraspecific divergence and niche adaptation.</title>
        <authorList>
            <person name="Zhang X."/>
            <person name="Feng X."/>
            <person name="Tao J."/>
            <person name="Ma L."/>
            <person name="Xiao Y."/>
            <person name="Liang Y."/>
            <person name="Liu X."/>
            <person name="Yin H."/>
        </authorList>
    </citation>
    <scope>NUCLEOTIDE SEQUENCE [LARGE SCALE GENOMIC DNA]</scope>
    <source>
        <strain evidence="1">DXS-W</strain>
    </source>
</reference>
<comment type="caution">
    <text evidence="1">The sequence shown here is derived from an EMBL/GenBank/DDBJ whole genome shotgun (WGS) entry which is preliminary data.</text>
</comment>
<name>A0A1C2I864_ACITH</name>
<dbReference type="InterPro" id="IPR036584">
    <property type="entry name" value="FliS_sf"/>
</dbReference>
<dbReference type="Proteomes" id="UP000095008">
    <property type="component" value="Unassembled WGS sequence"/>
</dbReference>
<evidence type="ECO:0000313" key="2">
    <source>
        <dbReference type="Proteomes" id="UP000095008"/>
    </source>
</evidence>
<protein>
    <submittedName>
        <fullName evidence="1">Uncharacterized protein</fullName>
    </submittedName>
</protein>
<dbReference type="Gene3D" id="1.20.120.340">
    <property type="entry name" value="Flagellar protein FliS"/>
    <property type="match status" value="1"/>
</dbReference>
<dbReference type="SUPFAM" id="SSF101116">
    <property type="entry name" value="Flagellar export chaperone FliS"/>
    <property type="match status" value="1"/>
</dbReference>
<dbReference type="EMBL" id="LWRY01000116">
    <property type="protein sequence ID" value="OCX72174.1"/>
    <property type="molecule type" value="Genomic_DNA"/>
</dbReference>
<dbReference type="InterPro" id="IPR003713">
    <property type="entry name" value="FliS"/>
</dbReference>
<gene>
    <name evidence="1" type="ORF">A6M23_10285</name>
</gene>
<evidence type="ECO:0000313" key="1">
    <source>
        <dbReference type="EMBL" id="OCX72174.1"/>
    </source>
</evidence>
<organism evidence="1 2">
    <name type="scientific">Acidithiobacillus thiooxidans</name>
    <name type="common">Thiobacillus thiooxidans</name>
    <dbReference type="NCBI Taxonomy" id="930"/>
    <lineage>
        <taxon>Bacteria</taxon>
        <taxon>Pseudomonadati</taxon>
        <taxon>Pseudomonadota</taxon>
        <taxon>Acidithiobacillia</taxon>
        <taxon>Acidithiobacillales</taxon>
        <taxon>Acidithiobacillaceae</taxon>
        <taxon>Acidithiobacillus</taxon>
    </lineage>
</organism>
<dbReference type="Pfam" id="PF02561">
    <property type="entry name" value="FliS"/>
    <property type="match status" value="1"/>
</dbReference>
<sequence>MAANPYHTVRNETATPLDLWDRGYRRCVSLLQRSKLLMESETPEARIEKAQLLHDVFAIVQFWSAALPSDGSPADEQQVKATSSLASRLRPAYDFILHRIVSANANNSPKDVSESLIMLQHLYSVLHKKPGS</sequence>
<dbReference type="RefSeq" id="WP_065974970.1">
    <property type="nucleotide sequence ID" value="NZ_LWRY01000116.1"/>
</dbReference>
<proteinExistence type="predicted"/>
<keyword evidence="2" id="KW-1185">Reference proteome</keyword>
<dbReference type="GO" id="GO:0044780">
    <property type="term" value="P:bacterial-type flagellum assembly"/>
    <property type="evidence" value="ECO:0007669"/>
    <property type="project" value="InterPro"/>
</dbReference>